<evidence type="ECO:0000313" key="3">
    <source>
        <dbReference type="Proteomes" id="UP000257109"/>
    </source>
</evidence>
<accession>A0A371EVG8</accession>
<dbReference type="EMBL" id="QJKJ01011893">
    <property type="protein sequence ID" value="RDX69966.1"/>
    <property type="molecule type" value="Genomic_DNA"/>
</dbReference>
<sequence>MNRRRRSRRSRVSIARRKKAAQNANPDPHDLYRTAPSIVGAKALSLKPLVPLYLRSYDPNARCDYHGGVVGHATERRWSLKHKVQDLLDGGLLGFQEQGRDCQRDKPRKQGEGGEPKQTGRELDGLAKIVALQESLRRSRLDYTRPVKKRRPREDPSLITVETDEAGSSLGNQRGRAKAIECRLPDRDKADGKLGYHKIPTQGRLPIRATKNNKRALRRLVVGFAK</sequence>
<feature type="region of interest" description="Disordered" evidence="1">
    <location>
        <begin position="1"/>
        <end position="32"/>
    </location>
</feature>
<evidence type="ECO:0000256" key="1">
    <source>
        <dbReference type="SAM" id="MobiDB-lite"/>
    </source>
</evidence>
<comment type="caution">
    <text evidence="2">The sequence shown here is derived from an EMBL/GenBank/DDBJ whole genome shotgun (WGS) entry which is preliminary data.</text>
</comment>
<protein>
    <submittedName>
        <fullName evidence="2">Uncharacterized protein</fullName>
    </submittedName>
</protein>
<dbReference type="OrthoDB" id="1724165at2759"/>
<name>A0A371EVG8_MUCPR</name>
<feature type="compositionally biased region" description="Basic residues" evidence="1">
    <location>
        <begin position="1"/>
        <end position="20"/>
    </location>
</feature>
<proteinExistence type="predicted"/>
<dbReference type="Proteomes" id="UP000257109">
    <property type="component" value="Unassembled WGS sequence"/>
</dbReference>
<keyword evidence="3" id="KW-1185">Reference proteome</keyword>
<feature type="non-terminal residue" evidence="2">
    <location>
        <position position="1"/>
    </location>
</feature>
<gene>
    <name evidence="2" type="ORF">CR513_50849</name>
</gene>
<feature type="region of interest" description="Disordered" evidence="1">
    <location>
        <begin position="98"/>
        <end position="123"/>
    </location>
</feature>
<organism evidence="2 3">
    <name type="scientific">Mucuna pruriens</name>
    <name type="common">Velvet bean</name>
    <name type="synonym">Dolichos pruriens</name>
    <dbReference type="NCBI Taxonomy" id="157652"/>
    <lineage>
        <taxon>Eukaryota</taxon>
        <taxon>Viridiplantae</taxon>
        <taxon>Streptophyta</taxon>
        <taxon>Embryophyta</taxon>
        <taxon>Tracheophyta</taxon>
        <taxon>Spermatophyta</taxon>
        <taxon>Magnoliopsida</taxon>
        <taxon>eudicotyledons</taxon>
        <taxon>Gunneridae</taxon>
        <taxon>Pentapetalae</taxon>
        <taxon>rosids</taxon>
        <taxon>fabids</taxon>
        <taxon>Fabales</taxon>
        <taxon>Fabaceae</taxon>
        <taxon>Papilionoideae</taxon>
        <taxon>50 kb inversion clade</taxon>
        <taxon>NPAAA clade</taxon>
        <taxon>indigoferoid/millettioid clade</taxon>
        <taxon>Phaseoleae</taxon>
        <taxon>Mucuna</taxon>
    </lineage>
</organism>
<dbReference type="AlphaFoldDB" id="A0A371EVG8"/>
<evidence type="ECO:0000313" key="2">
    <source>
        <dbReference type="EMBL" id="RDX69966.1"/>
    </source>
</evidence>
<reference evidence="2" key="1">
    <citation type="submission" date="2018-05" db="EMBL/GenBank/DDBJ databases">
        <title>Draft genome of Mucuna pruriens seed.</title>
        <authorList>
            <person name="Nnadi N.E."/>
            <person name="Vos R."/>
            <person name="Hasami M.H."/>
            <person name="Devisetty U.K."/>
            <person name="Aguiy J.C."/>
        </authorList>
    </citation>
    <scope>NUCLEOTIDE SEQUENCE [LARGE SCALE GENOMIC DNA]</scope>
    <source>
        <strain evidence="2">JCA_2017</strain>
    </source>
</reference>